<evidence type="ECO:0000256" key="1">
    <source>
        <dbReference type="ARBA" id="ARBA00000632"/>
    </source>
</evidence>
<evidence type="ECO:0000256" key="5">
    <source>
        <dbReference type="ARBA" id="ARBA00023295"/>
    </source>
</evidence>
<dbReference type="PANTHER" id="PTHR38107:SF3">
    <property type="entry name" value="LYSOZYME RRRD-RELATED"/>
    <property type="match status" value="1"/>
</dbReference>
<dbReference type="InterPro" id="IPR002196">
    <property type="entry name" value="Glyco_hydro_24"/>
</dbReference>
<dbReference type="EMBL" id="AP018558">
    <property type="protein sequence ID" value="BBD77221.1"/>
    <property type="molecule type" value="Genomic_DNA"/>
</dbReference>
<evidence type="ECO:0000313" key="8">
    <source>
        <dbReference type="Proteomes" id="UP000262004"/>
    </source>
</evidence>
<sequence>MKPRLLPLYLVVSAAAVAGIASFEGYRSRAYDDGAGVQTVGFGTTRRDDGSPIRAGDTITPQRAVVRLAQDADRIGREIASCIGSVPLYQHEFDAFVSLAYNIGSTAFCRSTLVRKLKETPPDYAGACREILRWTRAGGVELAGLKRRREAEYRQCIGEETP</sequence>
<keyword evidence="5 6" id="KW-0326">Glycosidase</keyword>
<dbReference type="PANTHER" id="PTHR38107">
    <property type="match status" value="1"/>
</dbReference>
<dbReference type="KEGG" id="htl:HPTL_0954"/>
<proteinExistence type="inferred from homology"/>
<dbReference type="GO" id="GO:0003796">
    <property type="term" value="F:lysozyme activity"/>
    <property type="evidence" value="ECO:0007669"/>
    <property type="project" value="UniProtKB-EC"/>
</dbReference>
<dbReference type="GO" id="GO:0031640">
    <property type="term" value="P:killing of cells of another organism"/>
    <property type="evidence" value="ECO:0007669"/>
    <property type="project" value="UniProtKB-KW"/>
</dbReference>
<dbReference type="OrthoDB" id="8141296at2"/>
<protein>
    <recommendedName>
        <fullName evidence="6">Lysozyme</fullName>
        <ecNumber evidence="6">3.2.1.17</ecNumber>
    </recommendedName>
</protein>
<evidence type="ECO:0000256" key="3">
    <source>
        <dbReference type="ARBA" id="ARBA00022638"/>
    </source>
</evidence>
<gene>
    <name evidence="7" type="ORF">HPTL_0954</name>
</gene>
<dbReference type="CDD" id="cd16901">
    <property type="entry name" value="lyz_P1"/>
    <property type="match status" value="1"/>
</dbReference>
<dbReference type="Gene3D" id="1.10.530.40">
    <property type="match status" value="1"/>
</dbReference>
<accession>A0A2Z6DXL5</accession>
<comment type="catalytic activity">
    <reaction evidence="1 6">
        <text>Hydrolysis of (1-&gt;4)-beta-linkages between N-acetylmuramic acid and N-acetyl-D-glucosamine residues in a peptidoglycan and between N-acetyl-D-glucosamine residues in chitodextrins.</text>
        <dbReference type="EC" id="3.2.1.17"/>
    </reaction>
</comment>
<dbReference type="AlphaFoldDB" id="A0A2Z6DXL5"/>
<dbReference type="InterPro" id="IPR034690">
    <property type="entry name" value="Endolysin_T4_type"/>
</dbReference>
<dbReference type="GO" id="GO:0009253">
    <property type="term" value="P:peptidoglycan catabolic process"/>
    <property type="evidence" value="ECO:0007669"/>
    <property type="project" value="InterPro"/>
</dbReference>
<dbReference type="InterPro" id="IPR023346">
    <property type="entry name" value="Lysozyme-like_dom_sf"/>
</dbReference>
<dbReference type="HAMAP" id="MF_04110">
    <property type="entry name" value="ENDOLYSIN_T4"/>
    <property type="match status" value="1"/>
</dbReference>
<reference evidence="7 8" key="1">
    <citation type="submission" date="2018-04" db="EMBL/GenBank/DDBJ databases">
        <title>Complete genome sequence of Hydrogenophilus thermoluteolus TH-1.</title>
        <authorList>
            <person name="Arai H."/>
        </authorList>
    </citation>
    <scope>NUCLEOTIDE SEQUENCE [LARGE SCALE GENOMIC DNA]</scope>
    <source>
        <strain evidence="7 8">TH-1</strain>
    </source>
</reference>
<keyword evidence="4 6" id="KW-0378">Hydrolase</keyword>
<evidence type="ECO:0000256" key="4">
    <source>
        <dbReference type="ARBA" id="ARBA00022801"/>
    </source>
</evidence>
<dbReference type="GO" id="GO:0042742">
    <property type="term" value="P:defense response to bacterium"/>
    <property type="evidence" value="ECO:0007669"/>
    <property type="project" value="UniProtKB-KW"/>
</dbReference>
<keyword evidence="3 6" id="KW-0081">Bacteriolytic enzyme</keyword>
<name>A0A2Z6DXL5_HYDTE</name>
<dbReference type="GO" id="GO:0016998">
    <property type="term" value="P:cell wall macromolecule catabolic process"/>
    <property type="evidence" value="ECO:0007669"/>
    <property type="project" value="InterPro"/>
</dbReference>
<evidence type="ECO:0000256" key="6">
    <source>
        <dbReference type="RuleBase" id="RU003788"/>
    </source>
</evidence>
<dbReference type="Proteomes" id="UP000262004">
    <property type="component" value="Chromosome"/>
</dbReference>
<dbReference type="EC" id="3.2.1.17" evidence="6"/>
<evidence type="ECO:0000256" key="2">
    <source>
        <dbReference type="ARBA" id="ARBA00022529"/>
    </source>
</evidence>
<dbReference type="InterPro" id="IPR051018">
    <property type="entry name" value="Bacteriophage_GH24"/>
</dbReference>
<dbReference type="Pfam" id="PF00959">
    <property type="entry name" value="Phage_lysozyme"/>
    <property type="match status" value="1"/>
</dbReference>
<keyword evidence="8" id="KW-1185">Reference proteome</keyword>
<dbReference type="SUPFAM" id="SSF53955">
    <property type="entry name" value="Lysozyme-like"/>
    <property type="match status" value="1"/>
</dbReference>
<dbReference type="InterPro" id="IPR023347">
    <property type="entry name" value="Lysozyme_dom_sf"/>
</dbReference>
<comment type="similarity">
    <text evidence="6">Belongs to the glycosyl hydrolase 24 family.</text>
</comment>
<evidence type="ECO:0000313" key="7">
    <source>
        <dbReference type="EMBL" id="BBD77221.1"/>
    </source>
</evidence>
<organism evidence="7 8">
    <name type="scientific">Hydrogenophilus thermoluteolus</name>
    <name type="common">Pseudomonas hydrogenothermophila</name>
    <dbReference type="NCBI Taxonomy" id="297"/>
    <lineage>
        <taxon>Bacteria</taxon>
        <taxon>Pseudomonadati</taxon>
        <taxon>Pseudomonadota</taxon>
        <taxon>Hydrogenophilia</taxon>
        <taxon>Hydrogenophilales</taxon>
        <taxon>Hydrogenophilaceae</taxon>
        <taxon>Hydrogenophilus</taxon>
    </lineage>
</organism>
<keyword evidence="2 6" id="KW-0929">Antimicrobial</keyword>